<evidence type="ECO:0000259" key="4">
    <source>
        <dbReference type="SMART" id="SM00475"/>
    </source>
</evidence>
<name>A0A0G0RDW5_9BACT</name>
<reference evidence="5 6" key="1">
    <citation type="journal article" date="2015" name="Nature">
        <title>rRNA introns, odd ribosomes, and small enigmatic genomes across a large radiation of phyla.</title>
        <authorList>
            <person name="Brown C.T."/>
            <person name="Hug L.A."/>
            <person name="Thomas B.C."/>
            <person name="Sharon I."/>
            <person name="Castelle C.J."/>
            <person name="Singh A."/>
            <person name="Wilkins M.J."/>
            <person name="Williams K.H."/>
            <person name="Banfield J.F."/>
        </authorList>
    </citation>
    <scope>NUCLEOTIDE SEQUENCE [LARGE SCALE GENOMIC DNA]</scope>
</reference>
<dbReference type="Pfam" id="PF01367">
    <property type="entry name" value="5_3_exonuc"/>
    <property type="match status" value="1"/>
</dbReference>
<evidence type="ECO:0000256" key="3">
    <source>
        <dbReference type="ARBA" id="ARBA00023125"/>
    </source>
</evidence>
<protein>
    <submittedName>
        <fullName evidence="5">Polymerase protein</fullName>
    </submittedName>
</protein>
<dbReference type="AlphaFoldDB" id="A0A0G0RDW5"/>
<dbReference type="CDD" id="cd09859">
    <property type="entry name" value="PIN_53EXO"/>
    <property type="match status" value="1"/>
</dbReference>
<dbReference type="CDD" id="cd09898">
    <property type="entry name" value="H3TH_53EXO"/>
    <property type="match status" value="1"/>
</dbReference>
<dbReference type="InterPro" id="IPR020045">
    <property type="entry name" value="DNA_polI_H3TH"/>
</dbReference>
<keyword evidence="2" id="KW-0378">Hydrolase</keyword>
<dbReference type="GO" id="GO:0003677">
    <property type="term" value="F:DNA binding"/>
    <property type="evidence" value="ECO:0007669"/>
    <property type="project" value="UniProtKB-KW"/>
</dbReference>
<dbReference type="SUPFAM" id="SSF47807">
    <property type="entry name" value="5' to 3' exonuclease, C-terminal subdomain"/>
    <property type="match status" value="1"/>
</dbReference>
<dbReference type="Gene3D" id="3.30.460.40">
    <property type="match status" value="1"/>
</dbReference>
<dbReference type="EMBL" id="LBWP01000002">
    <property type="protein sequence ID" value="KKR11867.1"/>
    <property type="molecule type" value="Genomic_DNA"/>
</dbReference>
<dbReference type="Gene3D" id="3.40.50.1010">
    <property type="entry name" value="5'-nuclease"/>
    <property type="match status" value="1"/>
</dbReference>
<sequence>MSKLILIDGNAIMHRAYHALPPLTTKSGEPINAVYGFISMLLGIIADMKPTHLAVCFDRPEKTFRREKYIHYQAQRPEMDDLLVTQITKMHGVLQAFKIPVYEKAGYEADDLLGTIAKQTQNSNVKSQNEKSKLKIDETVIVTGDRDIFQLITKKVKVYFPIKGIKEGKLYGVSDVKHEFDFEPIKMIDYKSLVGDSSDNYPGVTGIGPKTAIGLLNKFQTKQNIYKHLEDIPEKTRTKLEQGKDMADMSYDLATIRTNVPVEVDIKKMGDWDLGSMEAIRLFMSYGFRTLLGRITNGNEVAKVAALKKDLKKRDVEEVAIVLAKKLKNGQFAIRGTANMVLQGLDMGVADIDLIADKDTALSMNKIFNKELLEEVKFSEADKFRSYFGKFVIKGVLVEMMGEFQVKDKNGVWSEKLDASEDEVVEIKIAGNKVKVTRLDLEMKFSAMMGRFNELNKIKKQVDLKLQGSLF</sequence>
<dbReference type="InterPro" id="IPR043519">
    <property type="entry name" value="NT_sf"/>
</dbReference>
<dbReference type="GO" id="GO:0033567">
    <property type="term" value="P:DNA replication, Okazaki fragment processing"/>
    <property type="evidence" value="ECO:0007669"/>
    <property type="project" value="InterPro"/>
</dbReference>
<feature type="domain" description="5'-3' exonuclease" evidence="4">
    <location>
        <begin position="2"/>
        <end position="272"/>
    </location>
</feature>
<dbReference type="GO" id="GO:0017108">
    <property type="term" value="F:5'-flap endonuclease activity"/>
    <property type="evidence" value="ECO:0007669"/>
    <property type="project" value="InterPro"/>
</dbReference>
<dbReference type="InterPro" id="IPR008918">
    <property type="entry name" value="HhH2"/>
</dbReference>
<evidence type="ECO:0000256" key="1">
    <source>
        <dbReference type="ARBA" id="ARBA00022722"/>
    </source>
</evidence>
<dbReference type="SMART" id="SM00279">
    <property type="entry name" value="HhH2"/>
    <property type="match status" value="1"/>
</dbReference>
<dbReference type="InterPro" id="IPR029060">
    <property type="entry name" value="PIN-like_dom_sf"/>
</dbReference>
<evidence type="ECO:0000313" key="5">
    <source>
        <dbReference type="EMBL" id="KKR11867.1"/>
    </source>
</evidence>
<dbReference type="Gene3D" id="1.10.150.20">
    <property type="entry name" value="5' to 3' exonuclease, C-terminal subdomain"/>
    <property type="match status" value="1"/>
</dbReference>
<dbReference type="SMART" id="SM00475">
    <property type="entry name" value="53EXOc"/>
    <property type="match status" value="1"/>
</dbReference>
<dbReference type="InterPro" id="IPR020046">
    <property type="entry name" value="5-3_exonucl_a-hlix_arch_N"/>
</dbReference>
<proteinExistence type="predicted"/>
<dbReference type="PATRIC" id="fig|1618550.3.peg.151"/>
<organism evidence="5 6">
    <name type="scientific">Candidatus Woesebacteria bacterium GW2011_GWA1_39_21</name>
    <dbReference type="NCBI Taxonomy" id="1618550"/>
    <lineage>
        <taxon>Bacteria</taxon>
        <taxon>Candidatus Woeseibacteriota</taxon>
    </lineage>
</organism>
<dbReference type="InterPro" id="IPR002421">
    <property type="entry name" value="5-3_exonuclease"/>
</dbReference>
<dbReference type="InterPro" id="IPR036279">
    <property type="entry name" value="5-3_exonuclease_C_sf"/>
</dbReference>
<dbReference type="PANTHER" id="PTHR42646">
    <property type="entry name" value="FLAP ENDONUCLEASE XNI"/>
    <property type="match status" value="1"/>
</dbReference>
<dbReference type="Pfam" id="PF02739">
    <property type="entry name" value="5_3_exonuc_N"/>
    <property type="match status" value="1"/>
</dbReference>
<dbReference type="InterPro" id="IPR038969">
    <property type="entry name" value="FEN"/>
</dbReference>
<dbReference type="SUPFAM" id="SSF88723">
    <property type="entry name" value="PIN domain-like"/>
    <property type="match status" value="1"/>
</dbReference>
<dbReference type="Proteomes" id="UP000034246">
    <property type="component" value="Unassembled WGS sequence"/>
</dbReference>
<evidence type="ECO:0000313" key="6">
    <source>
        <dbReference type="Proteomes" id="UP000034246"/>
    </source>
</evidence>
<gene>
    <name evidence="5" type="ORF">UT39_C0002G0048</name>
</gene>
<dbReference type="PANTHER" id="PTHR42646:SF2">
    <property type="entry name" value="5'-3' EXONUCLEASE FAMILY PROTEIN"/>
    <property type="match status" value="1"/>
</dbReference>
<dbReference type="SUPFAM" id="SSF81301">
    <property type="entry name" value="Nucleotidyltransferase"/>
    <property type="match status" value="1"/>
</dbReference>
<keyword evidence="3" id="KW-0238">DNA-binding</keyword>
<comment type="caution">
    <text evidence="5">The sequence shown here is derived from an EMBL/GenBank/DDBJ whole genome shotgun (WGS) entry which is preliminary data.</text>
</comment>
<dbReference type="STRING" id="1618550.UT39_C0002G0048"/>
<evidence type="ECO:0000256" key="2">
    <source>
        <dbReference type="ARBA" id="ARBA00022801"/>
    </source>
</evidence>
<dbReference type="FunFam" id="1.10.150.20:FF:000003">
    <property type="entry name" value="DNA polymerase I"/>
    <property type="match status" value="1"/>
</dbReference>
<accession>A0A0G0RDW5</accession>
<keyword evidence="1" id="KW-0540">Nuclease</keyword>
<dbReference type="GO" id="GO:0008409">
    <property type="term" value="F:5'-3' exonuclease activity"/>
    <property type="evidence" value="ECO:0007669"/>
    <property type="project" value="InterPro"/>
</dbReference>